<keyword evidence="2" id="KW-0812">Transmembrane</keyword>
<evidence type="ECO:0000313" key="5">
    <source>
        <dbReference type="Proteomes" id="UP000440125"/>
    </source>
</evidence>
<feature type="domain" description="Sulfocyanin-like C-terminal" evidence="3">
    <location>
        <begin position="69"/>
        <end position="212"/>
    </location>
</feature>
<reference evidence="4 5" key="1">
    <citation type="submission" date="2019-10" db="EMBL/GenBank/DDBJ databases">
        <title>Genome Sequences from Six Type Strain Members of the Archaeal Family Sulfolobaceae: Acidianus ambivalens, Acidianus infernus, Metallosphaera prunae, Stygiolobus azoricus, Sulfolobus metallicus, and Sulfurisphaera ohwakuensis.</title>
        <authorList>
            <person name="Counts J.A."/>
            <person name="Kelly R.M."/>
        </authorList>
    </citation>
    <scope>NUCLEOTIDE SEQUENCE [LARGE SCALE GENOMIC DNA]</scope>
    <source>
        <strain evidence="4 5">DSM 3191</strain>
    </source>
</reference>
<sequence length="227" mass="24266">MNKAVSTSVVIVVAIALILVAVAGYYLATRSPIPVGTTTLPPSTVSTVTMSTTPVTTTTTSVTTSVLPPGARPLPYNPSTKTVYLYIASLDSGSPYNFNGTSDGELHIFIPAGWKVCVIYTNYEPIDHNFIIVKNTTAVPHCSIIPSSNIILYVGVSSSNYFDSGISSGASATGSIVLSPGYYWFACGYEDHAESGMWGVIECSSSITQPYYEVTNEEIEEDEEDEE</sequence>
<keyword evidence="5" id="KW-1185">Reference proteome</keyword>
<dbReference type="PROSITE" id="PS00079">
    <property type="entry name" value="MULTICOPPER_OXIDASE1"/>
    <property type="match status" value="1"/>
</dbReference>
<evidence type="ECO:0000256" key="1">
    <source>
        <dbReference type="ARBA" id="ARBA00022723"/>
    </source>
</evidence>
<dbReference type="InterPro" id="IPR008972">
    <property type="entry name" value="Cupredoxin"/>
</dbReference>
<keyword evidence="2" id="KW-0472">Membrane</keyword>
<evidence type="ECO:0000313" key="4">
    <source>
        <dbReference type="EMBL" id="MUM65719.1"/>
    </source>
</evidence>
<dbReference type="AlphaFoldDB" id="A0A6A9QG21"/>
<dbReference type="Gene3D" id="2.60.40.420">
    <property type="entry name" value="Cupredoxins - blue copper proteins"/>
    <property type="match status" value="1"/>
</dbReference>
<name>A0A6A9QG21_ACIIN</name>
<gene>
    <name evidence="4" type="ORF">D1867_10800</name>
</gene>
<dbReference type="InterPro" id="IPR033138">
    <property type="entry name" value="Cu_oxidase_CS"/>
</dbReference>
<protein>
    <submittedName>
        <fullName evidence="4">Sulfocyanin</fullName>
    </submittedName>
</protein>
<feature type="transmembrane region" description="Helical" evidence="2">
    <location>
        <begin position="7"/>
        <end position="28"/>
    </location>
</feature>
<accession>A0A6A9QG21</accession>
<proteinExistence type="predicted"/>
<evidence type="ECO:0000259" key="3">
    <source>
        <dbReference type="Pfam" id="PF06525"/>
    </source>
</evidence>
<keyword evidence="2" id="KW-1133">Transmembrane helix</keyword>
<dbReference type="Pfam" id="PF06525">
    <property type="entry name" value="SoxE"/>
    <property type="match status" value="1"/>
</dbReference>
<dbReference type="InterPro" id="IPR049544">
    <property type="entry name" value="SoxE-like_C"/>
</dbReference>
<evidence type="ECO:0000256" key="2">
    <source>
        <dbReference type="SAM" id="Phobius"/>
    </source>
</evidence>
<organism evidence="4 5">
    <name type="scientific">Acidianus infernus</name>
    <dbReference type="NCBI Taxonomy" id="12915"/>
    <lineage>
        <taxon>Archaea</taxon>
        <taxon>Thermoproteota</taxon>
        <taxon>Thermoprotei</taxon>
        <taxon>Sulfolobales</taxon>
        <taxon>Sulfolobaceae</taxon>
        <taxon>Acidianus</taxon>
    </lineage>
</organism>
<dbReference type="EMBL" id="WFIY01000004">
    <property type="protein sequence ID" value="MUM65719.1"/>
    <property type="molecule type" value="Genomic_DNA"/>
</dbReference>
<comment type="caution">
    <text evidence="4">The sequence shown here is derived from an EMBL/GenBank/DDBJ whole genome shotgun (WGS) entry which is preliminary data.</text>
</comment>
<dbReference type="Proteomes" id="UP000440125">
    <property type="component" value="Unassembled WGS sequence"/>
</dbReference>
<keyword evidence="1" id="KW-0479">Metal-binding</keyword>
<dbReference type="GO" id="GO:0046872">
    <property type="term" value="F:metal ion binding"/>
    <property type="evidence" value="ECO:0007669"/>
    <property type="project" value="UniProtKB-KW"/>
</dbReference>
<dbReference type="OrthoDB" id="56344at2157"/>
<dbReference type="SUPFAM" id="SSF49503">
    <property type="entry name" value="Cupredoxins"/>
    <property type="match status" value="1"/>
</dbReference>
<dbReference type="RefSeq" id="WP_155864141.1">
    <property type="nucleotide sequence ID" value="NZ_WFIY01000004.1"/>
</dbReference>